<evidence type="ECO:0000313" key="2">
    <source>
        <dbReference type="Proteomes" id="UP000007805"/>
    </source>
</evidence>
<dbReference type="KEGG" id="cgi:CGB_D0305W"/>
<keyword evidence="2" id="KW-1185">Reference proteome</keyword>
<dbReference type="HOGENOM" id="CLU_2469017_0_0_1"/>
<gene>
    <name evidence="1" type="ordered locus">CGB_D0305W</name>
</gene>
<organism evidence="1 2">
    <name type="scientific">Cryptococcus gattii serotype B (strain WM276 / ATCC MYA-4071)</name>
    <name type="common">Filobasidiella gattii</name>
    <name type="synonym">Cryptococcus bacillisporus</name>
    <dbReference type="NCBI Taxonomy" id="367775"/>
    <lineage>
        <taxon>Eukaryota</taxon>
        <taxon>Fungi</taxon>
        <taxon>Dikarya</taxon>
        <taxon>Basidiomycota</taxon>
        <taxon>Agaricomycotina</taxon>
        <taxon>Tremellomycetes</taxon>
        <taxon>Tremellales</taxon>
        <taxon>Cryptococcaceae</taxon>
        <taxon>Cryptococcus</taxon>
        <taxon>Cryptococcus gattii species complex</taxon>
    </lineage>
</organism>
<dbReference type="AlphaFoldDB" id="E6R599"/>
<sequence>MTESVMHIEVHPASYASYPLPQVPSIFTLHGSNCLPTNECSWRLYHMSRVIENVNVEAIDNWIMNETKYAGDQHPSSYCSDALRICSS</sequence>
<reference key="2">
    <citation type="journal article" date="2011" name="MBio">
        <title>Genome variation in Cryptococcus gattii, an emerging pathogen of immunocompetent hosts.</title>
        <authorList>
            <person name="D'Souza C.A."/>
            <person name="Kronstad J.W."/>
            <person name="Taylor G."/>
            <person name="Warren R."/>
            <person name="Yuen M."/>
            <person name="Hu G."/>
            <person name="Jung W.H."/>
            <person name="Sham A."/>
            <person name="Kidd S.E."/>
            <person name="Tangen K."/>
            <person name="Lee N."/>
            <person name="Zeilmaker T."/>
            <person name="Sawkins J."/>
            <person name="McVicker G."/>
            <person name="Shah S."/>
            <person name="Gnerre S."/>
            <person name="Griggs A."/>
            <person name="Zeng Q."/>
            <person name="Bartlett K."/>
            <person name="Li W."/>
            <person name="Wang X."/>
            <person name="Heitman J."/>
            <person name="Stajich J.E."/>
            <person name="Fraser J.A."/>
            <person name="Meyer W."/>
            <person name="Carter D."/>
            <person name="Schein J."/>
            <person name="Krzywinski M."/>
            <person name="Kwong-Chung K.J."/>
            <person name="Varma A."/>
            <person name="Wang J."/>
            <person name="Brunham R."/>
            <person name="Fyfe M."/>
            <person name="Ouellette B.F.F."/>
            <person name="Siddiqui A."/>
            <person name="Marra M."/>
            <person name="Jones S."/>
            <person name="Holt R."/>
            <person name="Birren B.W."/>
            <person name="Galagan J.E."/>
            <person name="Cuomo C.A."/>
        </authorList>
    </citation>
    <scope>NUCLEOTIDE SEQUENCE</scope>
    <source>
        <strain>WM276</strain>
    </source>
</reference>
<protein>
    <submittedName>
        <fullName evidence="1">Uncharacterized protein</fullName>
    </submittedName>
</protein>
<dbReference type="GeneID" id="10190990"/>
<accession>E6R599</accession>
<proteinExistence type="predicted"/>
<dbReference type="EMBL" id="CP000289">
    <property type="protein sequence ID" value="ADV21462.1"/>
    <property type="molecule type" value="Genomic_DNA"/>
</dbReference>
<evidence type="ECO:0000313" key="1">
    <source>
        <dbReference type="EMBL" id="ADV21462.1"/>
    </source>
</evidence>
<dbReference type="RefSeq" id="XP_003193249.1">
    <property type="nucleotide sequence ID" value="XM_003193201.1"/>
</dbReference>
<dbReference type="VEuPathDB" id="FungiDB:CGB_D0305W"/>
<dbReference type="Proteomes" id="UP000007805">
    <property type="component" value="Chromosome D"/>
</dbReference>
<reference evidence="1 2" key="1">
    <citation type="journal article" date="2011" name="MBio">
        <title>Genome variation in Cryptococcus gattii, an emerging pathogen of immunocompetent hosts.</title>
        <authorList>
            <person name="D'Souza C.A."/>
            <person name="Kronstad J.W."/>
            <person name="Taylor G."/>
            <person name="Warren R."/>
            <person name="Yuen M."/>
            <person name="Hu G."/>
            <person name="Jung W.H."/>
            <person name="Sham A."/>
            <person name="Kidd S.E."/>
            <person name="Tangen K."/>
            <person name="Lee N."/>
            <person name="Zeilmaker T."/>
            <person name="Sawkins J."/>
            <person name="McVicker G."/>
            <person name="Shah S."/>
            <person name="Gnerre S."/>
            <person name="Griggs A."/>
            <person name="Zeng Q."/>
            <person name="Bartlett K."/>
            <person name="Li W."/>
            <person name="Wang X."/>
            <person name="Heitman J."/>
            <person name="Stajich J.E."/>
            <person name="Fraser J.A."/>
            <person name="Meyer W."/>
            <person name="Carter D."/>
            <person name="Schein J."/>
            <person name="Krzywinski M."/>
            <person name="Kwon-Chung K.J."/>
            <person name="Varma A."/>
            <person name="Wang J."/>
            <person name="Brunham R."/>
            <person name="Fyfe M."/>
            <person name="Ouellette B.F."/>
            <person name="Siddiqui A."/>
            <person name="Marra M."/>
            <person name="Jones S."/>
            <person name="Holt R."/>
            <person name="Birren B.W."/>
            <person name="Galagan J.E."/>
            <person name="Cuomo C.A."/>
        </authorList>
    </citation>
    <scope>NUCLEOTIDE SEQUENCE [LARGE SCALE GENOMIC DNA]</scope>
    <source>
        <strain evidence="2">WM276 / ATCC MYA-4071</strain>
    </source>
</reference>
<name>E6R599_CRYGW</name>